<comment type="caution">
    <text evidence="3">The sequence shown here is derived from an EMBL/GenBank/DDBJ whole genome shotgun (WGS) entry which is preliminary data.</text>
</comment>
<keyword evidence="2" id="KW-1133">Transmembrane helix</keyword>
<dbReference type="AlphaFoldDB" id="A0A8K0RXB0"/>
<dbReference type="EMBL" id="JAGPXF010000005">
    <property type="protein sequence ID" value="KAH7241818.1"/>
    <property type="molecule type" value="Genomic_DNA"/>
</dbReference>
<feature type="compositionally biased region" description="Polar residues" evidence="1">
    <location>
        <begin position="130"/>
        <end position="144"/>
    </location>
</feature>
<feature type="compositionally biased region" description="Low complexity" evidence="1">
    <location>
        <begin position="118"/>
        <end position="129"/>
    </location>
</feature>
<evidence type="ECO:0000313" key="3">
    <source>
        <dbReference type="EMBL" id="KAH7241818.1"/>
    </source>
</evidence>
<name>A0A8K0RXB0_9HYPO</name>
<evidence type="ECO:0000313" key="4">
    <source>
        <dbReference type="Proteomes" id="UP000813427"/>
    </source>
</evidence>
<evidence type="ECO:0000256" key="1">
    <source>
        <dbReference type="SAM" id="MobiDB-lite"/>
    </source>
</evidence>
<protein>
    <submittedName>
        <fullName evidence="3">Uncharacterized protein</fullName>
    </submittedName>
</protein>
<sequence length="144" mass="15784">MSSDTQARSEYAPEAPASVPQEFMQEPALDYQSLLKNMPGNNEVLLGCLLALVAVVALLALAIIFVFIMSRREAAAREKEQSMYSEVFAAIRDATKEAADERKKKEEEAEKAEIQEVAPSAPDNSSPSSETWARSVMNSTETIV</sequence>
<dbReference type="OrthoDB" id="10451740at2759"/>
<gene>
    <name evidence="3" type="ORF">BKA59DRAFT_513332</name>
</gene>
<keyword evidence="2" id="KW-0812">Transmembrane</keyword>
<dbReference type="Proteomes" id="UP000813427">
    <property type="component" value="Unassembled WGS sequence"/>
</dbReference>
<organism evidence="3 4">
    <name type="scientific">Fusarium tricinctum</name>
    <dbReference type="NCBI Taxonomy" id="61284"/>
    <lineage>
        <taxon>Eukaryota</taxon>
        <taxon>Fungi</taxon>
        <taxon>Dikarya</taxon>
        <taxon>Ascomycota</taxon>
        <taxon>Pezizomycotina</taxon>
        <taxon>Sordariomycetes</taxon>
        <taxon>Hypocreomycetidae</taxon>
        <taxon>Hypocreales</taxon>
        <taxon>Nectriaceae</taxon>
        <taxon>Fusarium</taxon>
        <taxon>Fusarium tricinctum species complex</taxon>
    </lineage>
</organism>
<keyword evidence="4" id="KW-1185">Reference proteome</keyword>
<proteinExistence type="predicted"/>
<accession>A0A8K0RXB0</accession>
<feature type="region of interest" description="Disordered" evidence="1">
    <location>
        <begin position="95"/>
        <end position="144"/>
    </location>
</feature>
<feature type="compositionally biased region" description="Basic and acidic residues" evidence="1">
    <location>
        <begin position="95"/>
        <end position="114"/>
    </location>
</feature>
<reference evidence="3" key="1">
    <citation type="journal article" date="2021" name="Nat. Commun.">
        <title>Genetic determinants of endophytism in the Arabidopsis root mycobiome.</title>
        <authorList>
            <person name="Mesny F."/>
            <person name="Miyauchi S."/>
            <person name="Thiergart T."/>
            <person name="Pickel B."/>
            <person name="Atanasova L."/>
            <person name="Karlsson M."/>
            <person name="Huettel B."/>
            <person name="Barry K.W."/>
            <person name="Haridas S."/>
            <person name="Chen C."/>
            <person name="Bauer D."/>
            <person name="Andreopoulos W."/>
            <person name="Pangilinan J."/>
            <person name="LaButti K."/>
            <person name="Riley R."/>
            <person name="Lipzen A."/>
            <person name="Clum A."/>
            <person name="Drula E."/>
            <person name="Henrissat B."/>
            <person name="Kohler A."/>
            <person name="Grigoriev I.V."/>
            <person name="Martin F.M."/>
            <person name="Hacquard S."/>
        </authorList>
    </citation>
    <scope>NUCLEOTIDE SEQUENCE</scope>
    <source>
        <strain evidence="3">MPI-SDFR-AT-0068</strain>
    </source>
</reference>
<feature type="transmembrane region" description="Helical" evidence="2">
    <location>
        <begin position="44"/>
        <end position="69"/>
    </location>
</feature>
<evidence type="ECO:0000256" key="2">
    <source>
        <dbReference type="SAM" id="Phobius"/>
    </source>
</evidence>
<keyword evidence="2" id="KW-0472">Membrane</keyword>